<accession>A0ABV8VWU8</accession>
<dbReference type="RefSeq" id="WP_390200450.1">
    <property type="nucleotide sequence ID" value="NZ_JBHSDV010000005.1"/>
</dbReference>
<sequence>MNILENYIHQTMTLHLAGRIKIDGILIEVGSDIIVLYNGEEYMYIPTTHVLHIKKSVESEIILPTDEIDPLKEISLRKILVNAKGLFTEIFVTPSQSIHGYITNVLSDYFVFYSPVYKTMFIPFHHLKWLTPYQNNQIPYGLEREMLPVHPSNMNLSRTFEIQLQKLIGKIIIIDLGIEAYQIGQLVAIHKSFIEIITARQETVFIPMNHIKTVHFQ</sequence>
<gene>
    <name evidence="1" type="ORF">ACFOZ1_14510</name>
</gene>
<name>A0ABV8VWU8_9BACI</name>
<dbReference type="EMBL" id="JBHSDV010000005">
    <property type="protein sequence ID" value="MFC4389012.1"/>
    <property type="molecule type" value="Genomic_DNA"/>
</dbReference>
<keyword evidence="2" id="KW-1185">Reference proteome</keyword>
<evidence type="ECO:0000313" key="1">
    <source>
        <dbReference type="EMBL" id="MFC4389012.1"/>
    </source>
</evidence>
<evidence type="ECO:0000313" key="2">
    <source>
        <dbReference type="Proteomes" id="UP001595880"/>
    </source>
</evidence>
<proteinExistence type="predicted"/>
<reference evidence="2" key="1">
    <citation type="journal article" date="2019" name="Int. J. Syst. Evol. Microbiol.">
        <title>The Global Catalogue of Microorganisms (GCM) 10K type strain sequencing project: providing services to taxonomists for standard genome sequencing and annotation.</title>
        <authorList>
            <consortium name="The Broad Institute Genomics Platform"/>
            <consortium name="The Broad Institute Genome Sequencing Center for Infectious Disease"/>
            <person name="Wu L."/>
            <person name="Ma J."/>
        </authorList>
    </citation>
    <scope>NUCLEOTIDE SEQUENCE [LARGE SCALE GENOMIC DNA]</scope>
    <source>
        <strain evidence="2">KACC 14058</strain>
    </source>
</reference>
<protein>
    <submittedName>
        <fullName evidence="1">DUF2642 domain-containing protein</fullName>
    </submittedName>
</protein>
<dbReference type="Proteomes" id="UP001595880">
    <property type="component" value="Unassembled WGS sequence"/>
</dbReference>
<organism evidence="1 2">
    <name type="scientific">Gracilibacillus marinus</name>
    <dbReference type="NCBI Taxonomy" id="630535"/>
    <lineage>
        <taxon>Bacteria</taxon>
        <taxon>Bacillati</taxon>
        <taxon>Bacillota</taxon>
        <taxon>Bacilli</taxon>
        <taxon>Bacillales</taxon>
        <taxon>Bacillaceae</taxon>
        <taxon>Gracilibacillus</taxon>
    </lineage>
</organism>
<comment type="caution">
    <text evidence="1">The sequence shown here is derived from an EMBL/GenBank/DDBJ whole genome shotgun (WGS) entry which is preliminary data.</text>
</comment>